<evidence type="ECO:0000313" key="6">
    <source>
        <dbReference type="EMBL" id="PCC54561.1"/>
    </source>
</evidence>
<evidence type="ECO:0000313" key="14">
    <source>
        <dbReference type="Proteomes" id="UP000218377"/>
    </source>
</evidence>
<evidence type="ECO:0000313" key="7">
    <source>
        <dbReference type="EMBL" id="SMX73368.1"/>
    </source>
</evidence>
<dbReference type="EMBL" id="CP025330">
    <property type="protein sequence ID" value="AZT94343.1"/>
    <property type="molecule type" value="Genomic_DNA"/>
</dbReference>
<reference evidence="20 21" key="6">
    <citation type="submission" date="2019-01" db="EMBL/GenBank/DDBJ databases">
        <title>Comparative genomic analysis of Brevibacterium aurantiacum sheds light on its evolution and its adaptation to smear-ripened cheeses.</title>
        <authorList>
            <person name="Moineau S."/>
        </authorList>
    </citation>
    <scope>NUCLEOTIDE SEQUENCE [LARGE SCALE GENOMIC DNA]</scope>
    <source>
        <strain evidence="1 21">SMQ-1417</strain>
        <strain evidence="2 20">SMQ-1420</strain>
    </source>
</reference>
<dbReference type="Proteomes" id="UP000282731">
    <property type="component" value="Chromosome"/>
</dbReference>
<protein>
    <submittedName>
        <fullName evidence="4">Uncharacterized protein</fullName>
    </submittedName>
</protein>
<name>A0A2A3YZN9_BREAU</name>
<evidence type="ECO:0000313" key="10">
    <source>
        <dbReference type="EMBL" id="SMX98346.1"/>
    </source>
</evidence>
<evidence type="ECO:0000313" key="4">
    <source>
        <dbReference type="EMBL" id="PCC44729.1"/>
    </source>
</evidence>
<gene>
    <name evidence="8" type="ORF">BAUR9175_01536</name>
    <name evidence="7" type="ORF">BAUR920_00925</name>
    <name evidence="9" type="ORF">BAURA63_01850</name>
    <name evidence="10" type="ORF">BAURA86_02736</name>
    <name evidence="6" type="ORF">CIK59_05965</name>
    <name evidence="5" type="ORF">CIK64_02635</name>
    <name evidence="4" type="ORF">CIK65_00765</name>
    <name evidence="3" type="ORF">CIK79_02900</name>
    <name evidence="1" type="ORF">CXR23_15310</name>
    <name evidence="2" type="ORF">CXR27_14500</name>
    <name evidence="11" type="ORF">EB834_00330</name>
</gene>
<evidence type="ECO:0000313" key="21">
    <source>
        <dbReference type="Proteomes" id="UP000283000"/>
    </source>
</evidence>
<dbReference type="EMBL" id="NRGQ01000002">
    <property type="protein sequence ID" value="PCC44729.1"/>
    <property type="molecule type" value="Genomic_DNA"/>
</dbReference>
<evidence type="ECO:0000313" key="11">
    <source>
        <dbReference type="EMBL" id="TGD40527.1"/>
    </source>
</evidence>
<reference evidence="11 22" key="5">
    <citation type="submission" date="2018-10" db="EMBL/GenBank/DDBJ databases">
        <title>Brevibacterium genomes from Austrain hard cheese rinds.</title>
        <authorList>
            <person name="Anast J.M."/>
            <person name="Dzieciol M."/>
            <person name="Schultz D.L."/>
            <person name="Mann E."/>
            <person name="Wagner M."/>
            <person name="Schmitz-Esser S."/>
        </authorList>
    </citation>
    <scope>NUCLEOTIDE SEQUENCE [LARGE SCALE GENOMIC DNA]</scope>
    <source>
        <strain evidence="11 22">L261</strain>
    </source>
</reference>
<dbReference type="Proteomes" id="UP000297736">
    <property type="component" value="Unassembled WGS sequence"/>
</dbReference>
<evidence type="ECO:0000313" key="12">
    <source>
        <dbReference type="Proteomes" id="UP000217564"/>
    </source>
</evidence>
<dbReference type="Proteomes" id="UP000234289">
    <property type="component" value="Unassembled WGS sequence"/>
</dbReference>
<evidence type="ECO:0000313" key="15">
    <source>
        <dbReference type="Proteomes" id="UP000218620"/>
    </source>
</evidence>
<sequence>MYRWADIEALELYLPIGRWLRPALADILVGALRMALTLGSWTDDAPIGSLAVDAIGETPAQLDVTRHCIVGYDSGSARTATNLLREIHCGPKLRGILRDPEAVSATLRRLF</sequence>
<dbReference type="Proteomes" id="UP000283000">
    <property type="component" value="Chromosome"/>
</dbReference>
<reference evidence="20 21" key="4">
    <citation type="submission" date="2017-12" db="EMBL/GenBank/DDBJ databases">
        <authorList>
            <person name="Levesque S."/>
        </authorList>
    </citation>
    <scope>NUCLEOTIDE SEQUENCE [LARGE SCALE GENOMIC DNA]</scope>
    <source>
        <strain evidence="1 21">SMQ-1417</strain>
        <strain evidence="2 20">SMQ-1420</strain>
    </source>
</reference>
<evidence type="ECO:0000313" key="20">
    <source>
        <dbReference type="Proteomes" id="UP000282731"/>
    </source>
</evidence>
<evidence type="ECO:0000313" key="16">
    <source>
        <dbReference type="Proteomes" id="UP000234289"/>
    </source>
</evidence>
<accession>A0A2A3YZN9</accession>
<dbReference type="EMBL" id="NRHA01000008">
    <property type="protein sequence ID" value="PCC54561.1"/>
    <property type="molecule type" value="Genomic_DNA"/>
</dbReference>
<evidence type="ECO:0000313" key="22">
    <source>
        <dbReference type="Proteomes" id="UP000297736"/>
    </source>
</evidence>
<accession>A0A2H1INJ3</accession>
<dbReference type="Proteomes" id="UP000234300">
    <property type="component" value="Unassembled WGS sequence"/>
</dbReference>
<dbReference type="EMBL" id="FXZB01000009">
    <property type="protein sequence ID" value="SMX76734.1"/>
    <property type="molecule type" value="Genomic_DNA"/>
</dbReference>
<reference evidence="16 19" key="2">
    <citation type="submission" date="2017-03" db="EMBL/GenBank/DDBJ databases">
        <authorList>
            <person name="Monnet C."/>
        </authorList>
    </citation>
    <scope>NUCLEOTIDE SEQUENCE [LARGE SCALE GENOMIC DNA]</scope>
    <source>
        <strain evidence="19">ATCC 9175</strain>
        <strain evidence="16">CNRZ 920</strain>
    </source>
</reference>
<evidence type="ECO:0000313" key="18">
    <source>
        <dbReference type="Proteomes" id="UP000234327"/>
    </source>
</evidence>
<dbReference type="Proteomes" id="UP000234525">
    <property type="component" value="Unassembled WGS sequence"/>
</dbReference>
<dbReference type="Proteomes" id="UP000217564">
    <property type="component" value="Unassembled WGS sequence"/>
</dbReference>
<reference evidence="12 13" key="1">
    <citation type="journal article" date="2017" name="Elife">
        <title>Extensive horizontal gene transfer in cheese-associated bacteria.</title>
        <authorList>
            <person name="Bonham K.S."/>
            <person name="Wolfe B.E."/>
            <person name="Dutton R.J."/>
        </authorList>
    </citation>
    <scope>NUCLEOTIDE SEQUENCE [LARGE SCALE GENOMIC DNA]</scope>
    <source>
        <strain evidence="6 13">738_8</strain>
        <strain evidence="5 12">947_7</strain>
        <strain evidence="4 15">962_8</strain>
        <strain evidence="3 14">JB5</strain>
    </source>
</reference>
<evidence type="ECO:0000313" key="5">
    <source>
        <dbReference type="EMBL" id="PCC47776.1"/>
    </source>
</evidence>
<proteinExistence type="predicted"/>
<dbReference type="Proteomes" id="UP000218377">
    <property type="component" value="Unassembled WGS sequence"/>
</dbReference>
<dbReference type="EMBL" id="FXZG01000004">
    <property type="protein sequence ID" value="SMX73368.1"/>
    <property type="molecule type" value="Genomic_DNA"/>
</dbReference>
<evidence type="ECO:0000313" key="8">
    <source>
        <dbReference type="EMBL" id="SMX76734.1"/>
    </source>
</evidence>
<evidence type="ECO:0000313" key="19">
    <source>
        <dbReference type="Proteomes" id="UP000234525"/>
    </source>
</evidence>
<dbReference type="Proteomes" id="UP000234327">
    <property type="component" value="Unassembled WGS sequence"/>
</dbReference>
<dbReference type="Proteomes" id="UP000217881">
    <property type="component" value="Unassembled WGS sequence"/>
</dbReference>
<dbReference type="EMBL" id="CP025334">
    <property type="protein sequence ID" value="AZT98072.1"/>
    <property type="molecule type" value="Genomic_DNA"/>
</dbReference>
<evidence type="ECO:0000313" key="17">
    <source>
        <dbReference type="Proteomes" id="UP000234300"/>
    </source>
</evidence>
<keyword evidence="19" id="KW-1185">Reference proteome</keyword>
<evidence type="ECO:0000313" key="13">
    <source>
        <dbReference type="Proteomes" id="UP000217881"/>
    </source>
</evidence>
<reference evidence="17 18" key="3">
    <citation type="submission" date="2017-03" db="EMBL/GenBank/DDBJ databases">
        <authorList>
            <person name="Afonso C.L."/>
            <person name="Miller P.J."/>
            <person name="Scott M.A."/>
            <person name="Spackman E."/>
            <person name="Goraichik I."/>
            <person name="Dimitrov K.M."/>
            <person name="Suarez D.L."/>
            <person name="Swayne D.E."/>
        </authorList>
    </citation>
    <scope>NUCLEOTIDE SEQUENCE [LARGE SCALE GENOMIC DNA]</scope>
    <source>
        <strain evidence="9">6</strain>
        <strain evidence="18">6(3)</strain>
        <strain evidence="10">8</strain>
        <strain evidence="17">8(6)</strain>
        <strain evidence="8">ATCC 9175</strain>
        <strain evidence="7">CNRZ 920</strain>
    </source>
</reference>
<dbReference type="AlphaFoldDB" id="A0A2A3YZN9"/>
<dbReference type="EMBL" id="RHFF01000001">
    <property type="protein sequence ID" value="TGD40527.1"/>
    <property type="molecule type" value="Genomic_DNA"/>
</dbReference>
<dbReference type="EMBL" id="NRGX01000001">
    <property type="protein sequence ID" value="PCC17336.1"/>
    <property type="molecule type" value="Genomic_DNA"/>
</dbReference>
<dbReference type="EMBL" id="FXYZ01000006">
    <property type="protein sequence ID" value="SMX82005.1"/>
    <property type="molecule type" value="Genomic_DNA"/>
</dbReference>
<evidence type="ECO:0000313" key="1">
    <source>
        <dbReference type="EMBL" id="AZT94343.1"/>
    </source>
</evidence>
<dbReference type="EMBL" id="NRGP01000004">
    <property type="protein sequence ID" value="PCC47776.1"/>
    <property type="molecule type" value="Genomic_DNA"/>
</dbReference>
<evidence type="ECO:0000313" key="3">
    <source>
        <dbReference type="EMBL" id="PCC17336.1"/>
    </source>
</evidence>
<dbReference type="EMBL" id="FXZI01000010">
    <property type="protein sequence ID" value="SMX98346.1"/>
    <property type="molecule type" value="Genomic_DNA"/>
</dbReference>
<dbReference type="Proteomes" id="UP000218620">
    <property type="component" value="Unassembled WGS sequence"/>
</dbReference>
<evidence type="ECO:0000313" key="9">
    <source>
        <dbReference type="EMBL" id="SMX82005.1"/>
    </source>
</evidence>
<organism evidence="4 15">
    <name type="scientific">Brevibacterium aurantiacum</name>
    <dbReference type="NCBI Taxonomy" id="273384"/>
    <lineage>
        <taxon>Bacteria</taxon>
        <taxon>Bacillati</taxon>
        <taxon>Actinomycetota</taxon>
        <taxon>Actinomycetes</taxon>
        <taxon>Micrococcales</taxon>
        <taxon>Brevibacteriaceae</taxon>
        <taxon>Brevibacterium</taxon>
    </lineage>
</organism>
<evidence type="ECO:0000313" key="2">
    <source>
        <dbReference type="EMBL" id="AZT98072.1"/>
    </source>
</evidence>